<keyword evidence="2" id="KW-1185">Reference proteome</keyword>
<comment type="caution">
    <text evidence="1">The sequence shown here is derived from an EMBL/GenBank/DDBJ whole genome shotgun (WGS) entry which is preliminary data.</text>
</comment>
<protein>
    <submittedName>
        <fullName evidence="1">Uncharacterized protein</fullName>
    </submittedName>
</protein>
<name>A0AAE1BW16_PETCI</name>
<evidence type="ECO:0000313" key="2">
    <source>
        <dbReference type="Proteomes" id="UP001286313"/>
    </source>
</evidence>
<evidence type="ECO:0000313" key="1">
    <source>
        <dbReference type="EMBL" id="KAK3856254.1"/>
    </source>
</evidence>
<dbReference type="Proteomes" id="UP001286313">
    <property type="component" value="Unassembled WGS sequence"/>
</dbReference>
<dbReference type="AlphaFoldDB" id="A0AAE1BW16"/>
<dbReference type="EMBL" id="JAWQEG010005945">
    <property type="protein sequence ID" value="KAK3856254.1"/>
    <property type="molecule type" value="Genomic_DNA"/>
</dbReference>
<gene>
    <name evidence="1" type="ORF">Pcinc_037416</name>
</gene>
<organism evidence="1 2">
    <name type="scientific">Petrolisthes cinctipes</name>
    <name type="common">Flat porcelain crab</name>
    <dbReference type="NCBI Taxonomy" id="88211"/>
    <lineage>
        <taxon>Eukaryota</taxon>
        <taxon>Metazoa</taxon>
        <taxon>Ecdysozoa</taxon>
        <taxon>Arthropoda</taxon>
        <taxon>Crustacea</taxon>
        <taxon>Multicrustacea</taxon>
        <taxon>Malacostraca</taxon>
        <taxon>Eumalacostraca</taxon>
        <taxon>Eucarida</taxon>
        <taxon>Decapoda</taxon>
        <taxon>Pleocyemata</taxon>
        <taxon>Anomura</taxon>
        <taxon>Galatheoidea</taxon>
        <taxon>Porcellanidae</taxon>
        <taxon>Petrolisthes</taxon>
    </lineage>
</organism>
<proteinExistence type="predicted"/>
<accession>A0AAE1BW16</accession>
<reference evidence="1" key="1">
    <citation type="submission" date="2023-10" db="EMBL/GenBank/DDBJ databases">
        <title>Genome assemblies of two species of porcelain crab, Petrolisthes cinctipes and Petrolisthes manimaculis (Anomura: Porcellanidae).</title>
        <authorList>
            <person name="Angst P."/>
        </authorList>
    </citation>
    <scope>NUCLEOTIDE SEQUENCE</scope>
    <source>
        <strain evidence="1">PB745_01</strain>
        <tissue evidence="1">Gill</tissue>
    </source>
</reference>
<sequence length="143" mass="16794">MWSRVVSWEKSEVVSDVLGWCDEERVVCDEERVVFDEERVECDEERVVFDEERVVSWLKRGELLDPEGCEKAMEEEFRDMMGEGRVKACDVKEKEAQWIIMKVEEAGEEEPQREAEAPFRRGIGHFRVEKKTQPFTFASLTVA</sequence>